<sequence length="73" mass="8037">MKMSVSLPSEDVEFLDDYAREHAIGSRSAALHRAVDLLRAAQLGDAYADAWDEWEQTGEASVWEPATADGLSR</sequence>
<organism evidence="1 2">
    <name type="scientific">Prauserella cavernicola</name>
    <dbReference type="NCBI Taxonomy" id="2800127"/>
    <lineage>
        <taxon>Bacteria</taxon>
        <taxon>Bacillati</taxon>
        <taxon>Actinomycetota</taxon>
        <taxon>Actinomycetes</taxon>
        <taxon>Pseudonocardiales</taxon>
        <taxon>Pseudonocardiaceae</taxon>
        <taxon>Prauserella</taxon>
    </lineage>
</organism>
<evidence type="ECO:0000313" key="2">
    <source>
        <dbReference type="Proteomes" id="UP000635245"/>
    </source>
</evidence>
<dbReference type="SUPFAM" id="SSF47598">
    <property type="entry name" value="Ribbon-helix-helix"/>
    <property type="match status" value="1"/>
</dbReference>
<dbReference type="CDD" id="cd22231">
    <property type="entry name" value="RHH_NikR_HicB-like"/>
    <property type="match status" value="1"/>
</dbReference>
<dbReference type="GO" id="GO:0006355">
    <property type="term" value="P:regulation of DNA-templated transcription"/>
    <property type="evidence" value="ECO:0007669"/>
    <property type="project" value="InterPro"/>
</dbReference>
<dbReference type="InterPro" id="IPR010985">
    <property type="entry name" value="Ribbon_hlx_hlx"/>
</dbReference>
<proteinExistence type="predicted"/>
<keyword evidence="2" id="KW-1185">Reference proteome</keyword>
<accession>A0A934V6T3</accession>
<dbReference type="EMBL" id="JAENJH010000005">
    <property type="protein sequence ID" value="MBK1787014.1"/>
    <property type="molecule type" value="Genomic_DNA"/>
</dbReference>
<name>A0A934V6T3_9PSEU</name>
<evidence type="ECO:0000313" key="1">
    <source>
        <dbReference type="EMBL" id="MBK1787014.1"/>
    </source>
</evidence>
<reference evidence="1" key="1">
    <citation type="submission" date="2020-12" db="EMBL/GenBank/DDBJ databases">
        <title>Prauserella sp. ASG 168, a novel actinomycete isolated from cave rock.</title>
        <authorList>
            <person name="Suriyachadkun C."/>
        </authorList>
    </citation>
    <scope>NUCLEOTIDE SEQUENCE</scope>
    <source>
        <strain evidence="1">ASG 168</strain>
    </source>
</reference>
<dbReference type="AlphaFoldDB" id="A0A934V6T3"/>
<gene>
    <name evidence="1" type="ORF">JHE00_22035</name>
</gene>
<dbReference type="Proteomes" id="UP000635245">
    <property type="component" value="Unassembled WGS sequence"/>
</dbReference>
<dbReference type="RefSeq" id="WP_200321103.1">
    <property type="nucleotide sequence ID" value="NZ_JAENJH010000005.1"/>
</dbReference>
<protein>
    <submittedName>
        <fullName evidence="1">Antitoxin</fullName>
    </submittedName>
</protein>
<comment type="caution">
    <text evidence="1">The sequence shown here is derived from an EMBL/GenBank/DDBJ whole genome shotgun (WGS) entry which is preliminary data.</text>
</comment>